<accession>A0A6G0YTS1</accession>
<protein>
    <submittedName>
        <fullName evidence="1">Uncharacterized protein</fullName>
    </submittedName>
</protein>
<comment type="caution">
    <text evidence="1">The sequence shown here is derived from an EMBL/GenBank/DDBJ whole genome shotgun (WGS) entry which is preliminary data.</text>
</comment>
<proteinExistence type="predicted"/>
<dbReference type="AlphaFoldDB" id="A0A6G0YTS1"/>
<dbReference type="Proteomes" id="UP000478052">
    <property type="component" value="Unassembled WGS sequence"/>
</dbReference>
<evidence type="ECO:0000313" key="1">
    <source>
        <dbReference type="EMBL" id="KAF0761158.1"/>
    </source>
</evidence>
<keyword evidence="2" id="KW-1185">Reference proteome</keyword>
<evidence type="ECO:0000313" key="2">
    <source>
        <dbReference type="Proteomes" id="UP000478052"/>
    </source>
</evidence>
<dbReference type="EMBL" id="VUJU01002476">
    <property type="protein sequence ID" value="KAF0761158.1"/>
    <property type="molecule type" value="Genomic_DNA"/>
</dbReference>
<gene>
    <name evidence="1" type="ORF">FWK35_00013022</name>
</gene>
<feature type="non-terminal residue" evidence="1">
    <location>
        <position position="1"/>
    </location>
</feature>
<name>A0A6G0YTS1_APHCR</name>
<reference evidence="1 2" key="1">
    <citation type="submission" date="2019-08" db="EMBL/GenBank/DDBJ databases">
        <title>Whole genome of Aphis craccivora.</title>
        <authorList>
            <person name="Voronova N.V."/>
            <person name="Shulinski R.S."/>
            <person name="Bandarenka Y.V."/>
            <person name="Zhorov D.G."/>
            <person name="Warner D."/>
        </authorList>
    </citation>
    <scope>NUCLEOTIDE SEQUENCE [LARGE SCALE GENOMIC DNA]</scope>
    <source>
        <strain evidence="1">180601</strain>
        <tissue evidence="1">Whole Body</tissue>
    </source>
</reference>
<organism evidence="1 2">
    <name type="scientific">Aphis craccivora</name>
    <name type="common">Cowpea aphid</name>
    <dbReference type="NCBI Taxonomy" id="307492"/>
    <lineage>
        <taxon>Eukaryota</taxon>
        <taxon>Metazoa</taxon>
        <taxon>Ecdysozoa</taxon>
        <taxon>Arthropoda</taxon>
        <taxon>Hexapoda</taxon>
        <taxon>Insecta</taxon>
        <taxon>Pterygota</taxon>
        <taxon>Neoptera</taxon>
        <taxon>Paraneoptera</taxon>
        <taxon>Hemiptera</taxon>
        <taxon>Sternorrhyncha</taxon>
        <taxon>Aphidomorpha</taxon>
        <taxon>Aphidoidea</taxon>
        <taxon>Aphididae</taxon>
        <taxon>Aphidini</taxon>
        <taxon>Aphis</taxon>
        <taxon>Aphis</taxon>
    </lineage>
</organism>
<sequence length="165" mass="20059">EEMKQLARTLINTKTMKERQDMFKEILDYLSFEFSDCYSVFVRGVKKRVNENNNPLLISKWQYISSESSIIKPREEMLQRQTDNIVCMLNQMTKQYIDTIETQKICDMINRIKLLTSVYKRMRMKFNNQMVYRKYQLRTKEKENFIKSFWNDNNNDFGQLSIQNN</sequence>